<protein>
    <submittedName>
        <fullName evidence="6">Glycosyltransferase</fullName>
        <ecNumber evidence="6">2.4.-.-</ecNumber>
    </submittedName>
</protein>
<feature type="domain" description="Glycosyltransferase 2-like" evidence="5">
    <location>
        <begin position="4"/>
        <end position="133"/>
    </location>
</feature>
<accession>A0ABY6J7G2</accession>
<dbReference type="EMBL" id="CP107006">
    <property type="protein sequence ID" value="UYQ94089.1"/>
    <property type="molecule type" value="Genomic_DNA"/>
</dbReference>
<keyword evidence="3 6" id="KW-0808">Transferase</keyword>
<proteinExistence type="inferred from homology"/>
<feature type="transmembrane region" description="Helical" evidence="4">
    <location>
        <begin position="261"/>
        <end position="278"/>
    </location>
</feature>
<feature type="transmembrane region" description="Helical" evidence="4">
    <location>
        <begin position="237"/>
        <end position="255"/>
    </location>
</feature>
<evidence type="ECO:0000256" key="1">
    <source>
        <dbReference type="ARBA" id="ARBA00006739"/>
    </source>
</evidence>
<keyword evidence="4" id="KW-0472">Membrane</keyword>
<name>A0ABY6J7G2_9BACT</name>
<dbReference type="SUPFAM" id="SSF53448">
    <property type="entry name" value="Nucleotide-diphospho-sugar transferases"/>
    <property type="match status" value="1"/>
</dbReference>
<dbReference type="RefSeq" id="WP_264282043.1">
    <property type="nucleotide sequence ID" value="NZ_CP107006.1"/>
</dbReference>
<keyword evidence="4" id="KW-1133">Transmembrane helix</keyword>
<dbReference type="Pfam" id="PF00535">
    <property type="entry name" value="Glycos_transf_2"/>
    <property type="match status" value="1"/>
</dbReference>
<dbReference type="Gene3D" id="3.90.550.10">
    <property type="entry name" value="Spore Coat Polysaccharide Biosynthesis Protein SpsA, Chain A"/>
    <property type="match status" value="1"/>
</dbReference>
<dbReference type="Proteomes" id="UP001162741">
    <property type="component" value="Chromosome"/>
</dbReference>
<dbReference type="EC" id="2.4.-.-" evidence="6"/>
<evidence type="ECO:0000313" key="6">
    <source>
        <dbReference type="EMBL" id="UYQ94089.1"/>
    </source>
</evidence>
<dbReference type="InterPro" id="IPR001173">
    <property type="entry name" value="Glyco_trans_2-like"/>
</dbReference>
<evidence type="ECO:0000256" key="4">
    <source>
        <dbReference type="SAM" id="Phobius"/>
    </source>
</evidence>
<dbReference type="PANTHER" id="PTHR43179">
    <property type="entry name" value="RHAMNOSYLTRANSFERASE WBBL"/>
    <property type="match status" value="1"/>
</dbReference>
<dbReference type="CDD" id="cd00761">
    <property type="entry name" value="Glyco_tranf_GTA_type"/>
    <property type="match status" value="1"/>
</dbReference>
<evidence type="ECO:0000256" key="2">
    <source>
        <dbReference type="ARBA" id="ARBA00022676"/>
    </source>
</evidence>
<organism evidence="6 7">
    <name type="scientific">Chitinophaga horti</name>
    <dbReference type="NCBI Taxonomy" id="2920382"/>
    <lineage>
        <taxon>Bacteria</taxon>
        <taxon>Pseudomonadati</taxon>
        <taxon>Bacteroidota</taxon>
        <taxon>Chitinophagia</taxon>
        <taxon>Chitinophagales</taxon>
        <taxon>Chitinophagaceae</taxon>
        <taxon>Chitinophaga</taxon>
    </lineage>
</organism>
<dbReference type="GO" id="GO:0016757">
    <property type="term" value="F:glycosyltransferase activity"/>
    <property type="evidence" value="ECO:0007669"/>
    <property type="project" value="UniProtKB-KW"/>
</dbReference>
<reference evidence="6" key="1">
    <citation type="submission" date="2022-10" db="EMBL/GenBank/DDBJ databases">
        <title>Chitinophaga sp. nov., isolated from soil.</title>
        <authorList>
            <person name="Jeon C.O."/>
        </authorList>
    </citation>
    <scope>NUCLEOTIDE SEQUENCE</scope>
    <source>
        <strain evidence="6">R8</strain>
    </source>
</reference>
<sequence>MNITVVVPTYKRPTLLMECLKALANQHFDKEGFEIMVVSDGSDMLTRNVVASWEQTSLLNVYYLALPEKRGPAAARNLGWKSGSGSLVAFTDDDCIPDVNWLPNLWQSYVGGEVAITGRVMVPLSGTPTDHESNTAHLETADFITANCAISRSALQRIGGFDEAYTMAWREDSDMEFKLLQAGTPICKQPAAIVVHPVRKAAWGSSLRDQRKTMFNALLYKKFPGLYRRKIGQRPPAFYYSMVFAALLSLAFYASGQVLPGHVMFGFWMVQWLLFSIQRLSNTSRRPQHVLEMLVTSALIPFLSIYWSWYGAYRYKVLYI</sequence>
<feature type="transmembrane region" description="Helical" evidence="4">
    <location>
        <begin position="290"/>
        <end position="309"/>
    </location>
</feature>
<dbReference type="PANTHER" id="PTHR43179:SF12">
    <property type="entry name" value="GALACTOFURANOSYLTRANSFERASE GLFT2"/>
    <property type="match status" value="1"/>
</dbReference>
<keyword evidence="2 6" id="KW-0328">Glycosyltransferase</keyword>
<evidence type="ECO:0000259" key="5">
    <source>
        <dbReference type="Pfam" id="PF00535"/>
    </source>
</evidence>
<comment type="similarity">
    <text evidence="1">Belongs to the glycosyltransferase 2 family.</text>
</comment>
<evidence type="ECO:0000256" key="3">
    <source>
        <dbReference type="ARBA" id="ARBA00022679"/>
    </source>
</evidence>
<evidence type="ECO:0000313" key="7">
    <source>
        <dbReference type="Proteomes" id="UP001162741"/>
    </source>
</evidence>
<keyword evidence="4" id="KW-0812">Transmembrane</keyword>
<gene>
    <name evidence="6" type="ORF">MKQ68_03160</name>
</gene>
<keyword evidence="7" id="KW-1185">Reference proteome</keyword>
<dbReference type="InterPro" id="IPR029044">
    <property type="entry name" value="Nucleotide-diphossugar_trans"/>
</dbReference>